<evidence type="ECO:0000313" key="5">
    <source>
        <dbReference type="EMBL" id="AFT69223.1"/>
    </source>
</evidence>
<name>K0C9G6_ALCDB</name>
<dbReference type="PATRIC" id="fig|930169.3.peg.924"/>
<evidence type="ECO:0000256" key="2">
    <source>
        <dbReference type="ARBA" id="ARBA00023136"/>
    </source>
</evidence>
<dbReference type="Proteomes" id="UP000006286">
    <property type="component" value="Chromosome"/>
</dbReference>
<evidence type="ECO:0000313" key="6">
    <source>
        <dbReference type="Proteomes" id="UP000006286"/>
    </source>
</evidence>
<sequence length="251" mass="26981">MVEHGLNPPAQDPDAVSTGDHASAVFPVTITASFADWSPILRLLRLVGTGLMLASTLAGHANDGAPFFDLPVQPLPLSLETFSEQTGISILVTSDRIQDKTASAVRGHFPPDQALTLMLNGTGLTSRQLSSSALTLVPERHDDAETIAPKAQPVVPPAYARSLQQSVLTSLCRHQPEQLGRFRLVVQLWADPQGRVTRVHFPDGDAEAQWGKTVRASFKDLTLPPLPPGMPQPITLLLRPGTPSCQGESRE</sequence>
<reference evidence="5 6" key="1">
    <citation type="journal article" date="2012" name="J. Bacteriol.">
        <title>Complete genome sequence of Alcanivorax dieselolei type strain B5.</title>
        <authorList>
            <person name="Lai Q."/>
            <person name="Li W."/>
            <person name="Shao Z."/>
        </authorList>
    </citation>
    <scope>NUCLEOTIDE SEQUENCE [LARGE SCALE GENOMIC DNA]</scope>
    <source>
        <strain evidence="6">DSM 16502 / CGMCC 1.3690 / B-5</strain>
    </source>
</reference>
<evidence type="ECO:0000256" key="1">
    <source>
        <dbReference type="ARBA" id="ARBA00022448"/>
    </source>
</evidence>
<keyword evidence="6" id="KW-1185">Reference proteome</keyword>
<proteinExistence type="predicted"/>
<dbReference type="Pfam" id="PF07660">
    <property type="entry name" value="STN"/>
    <property type="match status" value="1"/>
</dbReference>
<dbReference type="SMART" id="SM00965">
    <property type="entry name" value="STN"/>
    <property type="match status" value="1"/>
</dbReference>
<evidence type="ECO:0000259" key="4">
    <source>
        <dbReference type="SMART" id="SM00965"/>
    </source>
</evidence>
<dbReference type="HOGENOM" id="CLU_088938_1_0_6"/>
<dbReference type="AlphaFoldDB" id="K0C9G6"/>
<keyword evidence="3" id="KW-0998">Cell outer membrane</keyword>
<accession>K0C9G6</accession>
<gene>
    <name evidence="5" type="ordered locus">B5T_00939</name>
</gene>
<keyword evidence="2" id="KW-0472">Membrane</keyword>
<dbReference type="InterPro" id="IPR011662">
    <property type="entry name" value="Secretin/TonB_short_N"/>
</dbReference>
<organism evidence="5 6">
    <name type="scientific">Alcanivorax dieselolei (strain DSM 16502 / CGMCC 1.3690 / MCCC 1A00001 / B-5)</name>
    <name type="common">Alloalcanivorax dieselolei</name>
    <dbReference type="NCBI Taxonomy" id="930169"/>
    <lineage>
        <taxon>Bacteria</taxon>
        <taxon>Pseudomonadati</taxon>
        <taxon>Pseudomonadota</taxon>
        <taxon>Gammaproteobacteria</taxon>
        <taxon>Oceanospirillales</taxon>
        <taxon>Alcanivoracaceae</taxon>
        <taxon>Alloalcanivorax</taxon>
    </lineage>
</organism>
<dbReference type="Gene3D" id="3.55.50.30">
    <property type="match status" value="1"/>
</dbReference>
<protein>
    <recommendedName>
        <fullName evidence="4">Secretin/TonB short N-terminal domain-containing protein</fullName>
    </recommendedName>
</protein>
<dbReference type="STRING" id="930169.B5T_00939"/>
<dbReference type="EMBL" id="CP003466">
    <property type="protein sequence ID" value="AFT69223.1"/>
    <property type="molecule type" value="Genomic_DNA"/>
</dbReference>
<feature type="domain" description="Secretin/TonB short N-terminal" evidence="4">
    <location>
        <begin position="88"/>
        <end position="139"/>
    </location>
</feature>
<dbReference type="KEGG" id="adi:B5T_00939"/>
<dbReference type="GO" id="GO:0019867">
    <property type="term" value="C:outer membrane"/>
    <property type="evidence" value="ECO:0007669"/>
    <property type="project" value="InterPro"/>
</dbReference>
<evidence type="ECO:0000256" key="3">
    <source>
        <dbReference type="ARBA" id="ARBA00023237"/>
    </source>
</evidence>
<keyword evidence="1" id="KW-0813">Transport</keyword>